<organism evidence="1 2">
    <name type="scientific">Hydnomerulius pinastri MD-312</name>
    <dbReference type="NCBI Taxonomy" id="994086"/>
    <lineage>
        <taxon>Eukaryota</taxon>
        <taxon>Fungi</taxon>
        <taxon>Dikarya</taxon>
        <taxon>Basidiomycota</taxon>
        <taxon>Agaricomycotina</taxon>
        <taxon>Agaricomycetes</taxon>
        <taxon>Agaricomycetidae</taxon>
        <taxon>Boletales</taxon>
        <taxon>Boletales incertae sedis</taxon>
        <taxon>Leucogyrophana</taxon>
    </lineage>
</organism>
<protein>
    <submittedName>
        <fullName evidence="1">Unplaced genomic scaffold scaffold_46, whole genome shotgun sequence</fullName>
    </submittedName>
</protein>
<gene>
    <name evidence="1" type="ORF">HYDPIDRAFT_99913</name>
</gene>
<dbReference type="HOGENOM" id="CLU_002498_5_0_1"/>
<dbReference type="OrthoDB" id="3183767at2759"/>
<keyword evidence="2" id="KW-1185">Reference proteome</keyword>
<accession>A0A0C9V3E2</accession>
<sequence length="147" mass="16780">VNYTMYNIRCAQDVINVNSDHRDIMLLSSSSEPSHPFCYARVLGIFHVNVMYTGPGLKDYLPRHLEFLWVRWLKPVKQNAPCAHNLEALQFMKLSDEDAFGFVDPADILCSCHLIPAFAGGKVHADSTSVSRNARDGMDWKRYYVNQ</sequence>
<proteinExistence type="predicted"/>
<dbReference type="Proteomes" id="UP000053820">
    <property type="component" value="Unassembled WGS sequence"/>
</dbReference>
<reference evidence="1 2" key="1">
    <citation type="submission" date="2014-04" db="EMBL/GenBank/DDBJ databases">
        <title>Evolutionary Origins and Diversification of the Mycorrhizal Mutualists.</title>
        <authorList>
            <consortium name="DOE Joint Genome Institute"/>
            <consortium name="Mycorrhizal Genomics Consortium"/>
            <person name="Kohler A."/>
            <person name="Kuo A."/>
            <person name="Nagy L.G."/>
            <person name="Floudas D."/>
            <person name="Copeland A."/>
            <person name="Barry K.W."/>
            <person name="Cichocki N."/>
            <person name="Veneault-Fourrey C."/>
            <person name="LaButti K."/>
            <person name="Lindquist E.A."/>
            <person name="Lipzen A."/>
            <person name="Lundell T."/>
            <person name="Morin E."/>
            <person name="Murat C."/>
            <person name="Riley R."/>
            <person name="Ohm R."/>
            <person name="Sun H."/>
            <person name="Tunlid A."/>
            <person name="Henrissat B."/>
            <person name="Grigoriev I.V."/>
            <person name="Hibbett D.S."/>
            <person name="Martin F."/>
        </authorList>
    </citation>
    <scope>NUCLEOTIDE SEQUENCE [LARGE SCALE GENOMIC DNA]</scope>
    <source>
        <strain evidence="1 2">MD-312</strain>
    </source>
</reference>
<feature type="non-terminal residue" evidence="1">
    <location>
        <position position="1"/>
    </location>
</feature>
<dbReference type="AlphaFoldDB" id="A0A0C9V3E2"/>
<evidence type="ECO:0000313" key="1">
    <source>
        <dbReference type="EMBL" id="KIJ59839.1"/>
    </source>
</evidence>
<dbReference type="EMBL" id="KN839880">
    <property type="protein sequence ID" value="KIJ59839.1"/>
    <property type="molecule type" value="Genomic_DNA"/>
</dbReference>
<name>A0A0C9V3E2_9AGAM</name>
<evidence type="ECO:0000313" key="2">
    <source>
        <dbReference type="Proteomes" id="UP000053820"/>
    </source>
</evidence>